<dbReference type="InterPro" id="IPR056196">
    <property type="entry name" value="Mmc1_C"/>
</dbReference>
<name>A0A3S4C5D1_9PEZI</name>
<evidence type="ECO:0000313" key="3">
    <source>
        <dbReference type="EMBL" id="SPQ21803.1"/>
    </source>
</evidence>
<dbReference type="Pfam" id="PF23867">
    <property type="entry name" value="Mmc1_N"/>
    <property type="match status" value="1"/>
</dbReference>
<organism evidence="3 4">
    <name type="scientific">Thermothielavioides terrestris</name>
    <dbReference type="NCBI Taxonomy" id="2587410"/>
    <lineage>
        <taxon>Eukaryota</taxon>
        <taxon>Fungi</taxon>
        <taxon>Dikarya</taxon>
        <taxon>Ascomycota</taxon>
        <taxon>Pezizomycotina</taxon>
        <taxon>Sordariomycetes</taxon>
        <taxon>Sordariomycetidae</taxon>
        <taxon>Sordariales</taxon>
        <taxon>Chaetomiaceae</taxon>
        <taxon>Thermothielavioides</taxon>
    </lineage>
</organism>
<gene>
    <name evidence="3" type="ORF">TT172_LOCUS4222</name>
</gene>
<sequence length="673" mass="71092">MPPAFALRRGLSRSRGLPLRVNSPSICLFCSFSTASRRPPSLSSTPPFLQPKRQPLTSLPKVPHQRSQSTGTTSTTDPRQDLRRALLDLQARAPNHVSLPRLQLALRNLAEPPGHESIRVAVLAVKPSSSTAAAGATAKRLARLALADPLQPAAAWEAELEAHDVAAHPLVVRVVASPRAGDGAGSSAGGAQEGGRAGEDRDGAVGEEERGGIRLRTAREHVVPELAVSSPVLGGSNLEMLIAEAGELAGAAADAVLVPTVDVAATTAGHVAPVGTPVHMALLVGDGVLGAASILSLPLLEGPDVIAGAVNFAKIGKEDLAQCPLVAVNVDAGGEGLALFRADVGNALKYEALWTEANVGRISEWLRRGALPAGEAGMKAPVRNLILSLLRNARAAVQDEESRDLSSNLKAKVAPGTAARLDQALSEWAQKAHAELQQQLDAAFATRPWSKLGWWKLFWRADDVGMVTSELVALRFLPEAEKGMIYLAGRIQEAGAVEGQQGQPIYTGPALPPPSAGARSIHTVAPESISKWPTHIPFTRNYLQEKTVPALQALAQKLVVQSASLAGLSTALAGLSYLSGLGAYECGAIAALGIVLSFRRLQRKWDAAREYWESEVREEGRKAIRATEASVAEVLDKAGKALDSQADRTAQLEELRDIEEVITRAEEALARIK</sequence>
<dbReference type="Proteomes" id="UP000289323">
    <property type="component" value="Unassembled WGS sequence"/>
</dbReference>
<protein>
    <submittedName>
        <fullName evidence="3">1f2b3b60-78e4-4613-bb9b-7468a33d935f</fullName>
    </submittedName>
</protein>
<dbReference type="PANTHER" id="PTHR38644:SF1">
    <property type="entry name" value="EXPRESSED PROTEIN"/>
    <property type="match status" value="1"/>
</dbReference>
<dbReference type="Pfam" id="PF23868">
    <property type="entry name" value="Mmc1_C"/>
    <property type="match status" value="1"/>
</dbReference>
<evidence type="ECO:0000313" key="4">
    <source>
        <dbReference type="Proteomes" id="UP000289323"/>
    </source>
</evidence>
<dbReference type="PANTHER" id="PTHR38644">
    <property type="entry name" value="EXPRESSED PROTEIN"/>
    <property type="match status" value="1"/>
</dbReference>
<feature type="region of interest" description="Disordered" evidence="1">
    <location>
        <begin position="179"/>
        <end position="212"/>
    </location>
</feature>
<proteinExistence type="predicted"/>
<feature type="compositionally biased region" description="Low complexity" evidence="1">
    <location>
        <begin position="35"/>
        <end position="51"/>
    </location>
</feature>
<feature type="compositionally biased region" description="Gly residues" evidence="1">
    <location>
        <begin position="182"/>
        <end position="195"/>
    </location>
</feature>
<accession>A0A3S4C5D1</accession>
<reference evidence="3 4" key="1">
    <citation type="submission" date="2018-04" db="EMBL/GenBank/DDBJ databases">
        <authorList>
            <person name="Huttner S."/>
            <person name="Dainat J."/>
        </authorList>
    </citation>
    <scope>NUCLEOTIDE SEQUENCE [LARGE SCALE GENOMIC DNA]</scope>
</reference>
<feature type="compositionally biased region" description="Basic and acidic residues" evidence="1">
    <location>
        <begin position="196"/>
        <end position="212"/>
    </location>
</feature>
<feature type="domain" description="Mmc1 C-terminal" evidence="2">
    <location>
        <begin position="422"/>
        <end position="621"/>
    </location>
</feature>
<dbReference type="AlphaFoldDB" id="A0A3S4C5D1"/>
<dbReference type="EMBL" id="OUUZ01000008">
    <property type="protein sequence ID" value="SPQ21803.1"/>
    <property type="molecule type" value="Genomic_DNA"/>
</dbReference>
<evidence type="ECO:0000259" key="2">
    <source>
        <dbReference type="Pfam" id="PF23868"/>
    </source>
</evidence>
<feature type="region of interest" description="Disordered" evidence="1">
    <location>
        <begin position="35"/>
        <end position="80"/>
    </location>
</feature>
<feature type="compositionally biased region" description="Low complexity" evidence="1">
    <location>
        <begin position="67"/>
        <end position="77"/>
    </location>
</feature>
<evidence type="ECO:0000256" key="1">
    <source>
        <dbReference type="SAM" id="MobiDB-lite"/>
    </source>
</evidence>